<name>A0A420EN71_9ALTE</name>
<dbReference type="SMART" id="SM00260">
    <property type="entry name" value="CheW"/>
    <property type="match status" value="1"/>
</dbReference>
<dbReference type="SUPFAM" id="SSF50341">
    <property type="entry name" value="CheW-like"/>
    <property type="match status" value="1"/>
</dbReference>
<keyword evidence="5" id="KW-1185">Reference proteome</keyword>
<dbReference type="InterPro" id="IPR011006">
    <property type="entry name" value="CheY-like_superfamily"/>
</dbReference>
<feature type="domain" description="CheW-like" evidence="3">
    <location>
        <begin position="8"/>
        <end position="149"/>
    </location>
</feature>
<dbReference type="GO" id="GO:0000160">
    <property type="term" value="P:phosphorelay signal transduction system"/>
    <property type="evidence" value="ECO:0007669"/>
    <property type="project" value="InterPro"/>
</dbReference>
<sequence length="296" mass="32401">MSSSISNTQGLLHFRITSQQPFAIGTLKVKEIVPFSKLFSLPKSSPNVLGTMSIRGKTIAVIDVAAAIGFRALQPEDYAKASIIVTDVSRNMVGLMVRKIEKITACRWSEIETPPANLGSNAFVNGITYIDDQLVQLLDVEKLLLGIFPESEEQFNVSISLAEQATLARQSILLVDDSVLARKQLSSVLDRLEIGYDIVDNGRAAFELMQEKEKEEKPINILVSDIEMPGLDGYELCFEVRSAPAIAKAFIILHTSLSSEISVDRAKQVGANMALTKFDGQELINAMLQGANEQTV</sequence>
<evidence type="ECO:0000256" key="1">
    <source>
        <dbReference type="PROSITE-ProRule" id="PRU00169"/>
    </source>
</evidence>
<keyword evidence="1" id="KW-0597">Phosphoprotein</keyword>
<dbReference type="Pfam" id="PF00072">
    <property type="entry name" value="Response_reg"/>
    <property type="match status" value="1"/>
</dbReference>
<dbReference type="Proteomes" id="UP000286482">
    <property type="component" value="Unassembled WGS sequence"/>
</dbReference>
<evidence type="ECO:0000259" key="2">
    <source>
        <dbReference type="PROSITE" id="PS50110"/>
    </source>
</evidence>
<dbReference type="Gene3D" id="3.40.50.2300">
    <property type="match status" value="1"/>
</dbReference>
<proteinExistence type="predicted"/>
<dbReference type="SMART" id="SM00448">
    <property type="entry name" value="REC"/>
    <property type="match status" value="1"/>
</dbReference>
<evidence type="ECO:0000313" key="4">
    <source>
        <dbReference type="EMBL" id="RKF22167.1"/>
    </source>
</evidence>
<feature type="domain" description="Response regulatory" evidence="2">
    <location>
        <begin position="171"/>
        <end position="292"/>
    </location>
</feature>
<dbReference type="InterPro" id="IPR036061">
    <property type="entry name" value="CheW-like_dom_sf"/>
</dbReference>
<reference evidence="4 5" key="1">
    <citation type="submission" date="2018-09" db="EMBL/GenBank/DDBJ databases">
        <authorList>
            <person name="Wang Z."/>
        </authorList>
    </citation>
    <scope>NUCLEOTIDE SEQUENCE [LARGE SCALE GENOMIC DNA]</scope>
    <source>
        <strain evidence="4 5">ALS 81</strain>
    </source>
</reference>
<dbReference type="Gene3D" id="2.30.30.40">
    <property type="entry name" value="SH3 Domains"/>
    <property type="match status" value="1"/>
</dbReference>
<comment type="caution">
    <text evidence="4">The sequence shown here is derived from an EMBL/GenBank/DDBJ whole genome shotgun (WGS) entry which is preliminary data.</text>
</comment>
<evidence type="ECO:0000259" key="3">
    <source>
        <dbReference type="PROSITE" id="PS50851"/>
    </source>
</evidence>
<accession>A0A420EN71</accession>
<gene>
    <name evidence="4" type="ORF">DBZ36_00535</name>
</gene>
<dbReference type="PANTHER" id="PTHR47233:SF2">
    <property type="entry name" value="CHEMOTAXIS SIGNAL TRANSDUCTION SYSTEM RESPONSE REGULATOR CHEV"/>
    <property type="match status" value="1"/>
</dbReference>
<dbReference type="OrthoDB" id="9806105at2"/>
<dbReference type="PROSITE" id="PS50110">
    <property type="entry name" value="RESPONSE_REGULATORY"/>
    <property type="match status" value="1"/>
</dbReference>
<dbReference type="RefSeq" id="WP_120352970.1">
    <property type="nucleotide sequence ID" value="NZ_RAQO01000001.1"/>
</dbReference>
<organism evidence="4 5">
    <name type="scientific">Alginatibacterium sediminis</name>
    <dbReference type="NCBI Taxonomy" id="2164068"/>
    <lineage>
        <taxon>Bacteria</taxon>
        <taxon>Pseudomonadati</taxon>
        <taxon>Pseudomonadota</taxon>
        <taxon>Gammaproteobacteria</taxon>
        <taxon>Alteromonadales</taxon>
        <taxon>Alteromonadaceae</taxon>
        <taxon>Alginatibacterium</taxon>
    </lineage>
</organism>
<dbReference type="Gene3D" id="2.40.50.180">
    <property type="entry name" value="CheA-289, Domain 4"/>
    <property type="match status" value="1"/>
</dbReference>
<dbReference type="PIRSF" id="PIRSF002867">
    <property type="entry name" value="CheV"/>
    <property type="match status" value="1"/>
</dbReference>
<dbReference type="PANTHER" id="PTHR47233">
    <property type="entry name" value="CHEMOTAXIS PROTEIN CHEV"/>
    <property type="match status" value="1"/>
</dbReference>
<dbReference type="AlphaFoldDB" id="A0A420EN71"/>
<dbReference type="PROSITE" id="PS50851">
    <property type="entry name" value="CHEW"/>
    <property type="match status" value="1"/>
</dbReference>
<dbReference type="InterPro" id="IPR024181">
    <property type="entry name" value="Chemotax_regulator_CheV"/>
</dbReference>
<dbReference type="GO" id="GO:0006935">
    <property type="term" value="P:chemotaxis"/>
    <property type="evidence" value="ECO:0007669"/>
    <property type="project" value="InterPro"/>
</dbReference>
<dbReference type="Pfam" id="PF01584">
    <property type="entry name" value="CheW"/>
    <property type="match status" value="1"/>
</dbReference>
<evidence type="ECO:0000313" key="5">
    <source>
        <dbReference type="Proteomes" id="UP000286482"/>
    </source>
</evidence>
<protein>
    <submittedName>
        <fullName evidence="4">Chemotaxis signal transduction protein CheV</fullName>
    </submittedName>
</protein>
<dbReference type="SUPFAM" id="SSF52172">
    <property type="entry name" value="CheY-like"/>
    <property type="match status" value="1"/>
</dbReference>
<dbReference type="EMBL" id="RAQO01000001">
    <property type="protein sequence ID" value="RKF22167.1"/>
    <property type="molecule type" value="Genomic_DNA"/>
</dbReference>
<dbReference type="InterPro" id="IPR001789">
    <property type="entry name" value="Sig_transdc_resp-reg_receiver"/>
</dbReference>
<feature type="modified residue" description="4-aspartylphosphate" evidence="1">
    <location>
        <position position="225"/>
    </location>
</feature>
<dbReference type="InterPro" id="IPR002545">
    <property type="entry name" value="CheW-lke_dom"/>
</dbReference>